<evidence type="ECO:0000313" key="5">
    <source>
        <dbReference type="EMBL" id="MBE6831985.1"/>
    </source>
</evidence>
<evidence type="ECO:0000256" key="1">
    <source>
        <dbReference type="ARBA" id="ARBA00023015"/>
    </source>
</evidence>
<sequence>MNWDLKSDRPIYFQLIEQIELRIISGIYPLGSRLPSVRDMATEAAVNPNTMQRALAELENQGLLYSQRTSGRFVTEDEEVIKTMKYSLAQNIIKEFMEKMRSLGYDFRQTITLLEQIEEEKK</sequence>
<dbReference type="InterPro" id="IPR036388">
    <property type="entry name" value="WH-like_DNA-bd_sf"/>
</dbReference>
<name>A0A928KU43_9FIRM</name>
<dbReference type="InterPro" id="IPR000524">
    <property type="entry name" value="Tscrpt_reg_HTH_GntR"/>
</dbReference>
<dbReference type="SMART" id="SM00345">
    <property type="entry name" value="HTH_GNTR"/>
    <property type="match status" value="1"/>
</dbReference>
<dbReference type="PROSITE" id="PS50949">
    <property type="entry name" value="HTH_GNTR"/>
    <property type="match status" value="1"/>
</dbReference>
<keyword evidence="2" id="KW-0238">DNA-binding</keyword>
<organism evidence="5 6">
    <name type="scientific">Faecalispora sporosphaeroides</name>
    <dbReference type="NCBI Taxonomy" id="1549"/>
    <lineage>
        <taxon>Bacteria</taxon>
        <taxon>Bacillati</taxon>
        <taxon>Bacillota</taxon>
        <taxon>Clostridia</taxon>
        <taxon>Eubacteriales</taxon>
        <taxon>Oscillospiraceae</taxon>
        <taxon>Faecalispora</taxon>
    </lineage>
</organism>
<comment type="caution">
    <text evidence="5">The sequence shown here is derived from an EMBL/GenBank/DDBJ whole genome shotgun (WGS) entry which is preliminary data.</text>
</comment>
<dbReference type="InterPro" id="IPR036390">
    <property type="entry name" value="WH_DNA-bd_sf"/>
</dbReference>
<feature type="domain" description="HTH gntR-type" evidence="4">
    <location>
        <begin position="9"/>
        <end position="77"/>
    </location>
</feature>
<dbReference type="Gene3D" id="1.10.10.10">
    <property type="entry name" value="Winged helix-like DNA-binding domain superfamily/Winged helix DNA-binding domain"/>
    <property type="match status" value="1"/>
</dbReference>
<reference evidence="5" key="1">
    <citation type="submission" date="2019-04" db="EMBL/GenBank/DDBJ databases">
        <title>Evolution of Biomass-Degrading Anaerobic Consortia Revealed by Metagenomics.</title>
        <authorList>
            <person name="Peng X."/>
        </authorList>
    </citation>
    <scope>NUCLEOTIDE SEQUENCE</scope>
    <source>
        <strain evidence="5">SIG551</strain>
    </source>
</reference>
<gene>
    <name evidence="5" type="ORF">E7512_00100</name>
</gene>
<dbReference type="RefSeq" id="WP_020073206.1">
    <property type="nucleotide sequence ID" value="NZ_JBKWRC010000001.1"/>
</dbReference>
<accession>A0A928KU43</accession>
<evidence type="ECO:0000256" key="2">
    <source>
        <dbReference type="ARBA" id="ARBA00023125"/>
    </source>
</evidence>
<dbReference type="CDD" id="cd07377">
    <property type="entry name" value="WHTH_GntR"/>
    <property type="match status" value="1"/>
</dbReference>
<dbReference type="GO" id="GO:0003677">
    <property type="term" value="F:DNA binding"/>
    <property type="evidence" value="ECO:0007669"/>
    <property type="project" value="UniProtKB-KW"/>
</dbReference>
<evidence type="ECO:0000313" key="6">
    <source>
        <dbReference type="Proteomes" id="UP000754750"/>
    </source>
</evidence>
<dbReference type="Pfam" id="PF00392">
    <property type="entry name" value="GntR"/>
    <property type="match status" value="1"/>
</dbReference>
<dbReference type="PANTHER" id="PTHR38445:SF6">
    <property type="entry name" value="GNTR-FAMILY TRANSCRIPTIONAL REGULATOR"/>
    <property type="match status" value="1"/>
</dbReference>
<dbReference type="GO" id="GO:0003700">
    <property type="term" value="F:DNA-binding transcription factor activity"/>
    <property type="evidence" value="ECO:0007669"/>
    <property type="project" value="InterPro"/>
</dbReference>
<evidence type="ECO:0000259" key="4">
    <source>
        <dbReference type="PROSITE" id="PS50949"/>
    </source>
</evidence>
<dbReference type="SUPFAM" id="SSF46785">
    <property type="entry name" value="Winged helix' DNA-binding domain"/>
    <property type="match status" value="1"/>
</dbReference>
<keyword evidence="3" id="KW-0804">Transcription</keyword>
<protein>
    <submittedName>
        <fullName evidence="5">GntR family transcriptional regulator</fullName>
    </submittedName>
</protein>
<proteinExistence type="predicted"/>
<keyword evidence="1" id="KW-0805">Transcription regulation</keyword>
<dbReference type="EMBL" id="SVNY01000001">
    <property type="protein sequence ID" value="MBE6831985.1"/>
    <property type="molecule type" value="Genomic_DNA"/>
</dbReference>
<dbReference type="Proteomes" id="UP000754750">
    <property type="component" value="Unassembled WGS sequence"/>
</dbReference>
<evidence type="ECO:0000256" key="3">
    <source>
        <dbReference type="ARBA" id="ARBA00023163"/>
    </source>
</evidence>
<dbReference type="AlphaFoldDB" id="A0A928KU43"/>
<dbReference type="PANTHER" id="PTHR38445">
    <property type="entry name" value="HTH-TYPE TRANSCRIPTIONAL REPRESSOR YTRA"/>
    <property type="match status" value="1"/>
</dbReference>